<evidence type="ECO:0000313" key="2">
    <source>
        <dbReference type="EMBL" id="PLB46204.1"/>
    </source>
</evidence>
<reference evidence="2 3" key="1">
    <citation type="submission" date="2016-12" db="EMBL/GenBank/DDBJ databases">
        <title>The genomes of Aspergillus section Nigri reveals drivers in fungal speciation.</title>
        <authorList>
            <consortium name="DOE Joint Genome Institute"/>
            <person name="Vesth T.C."/>
            <person name="Nybo J."/>
            <person name="Theobald S."/>
            <person name="Brandl J."/>
            <person name="Frisvad J.C."/>
            <person name="Nielsen K.F."/>
            <person name="Lyhne E.K."/>
            <person name="Kogle M.E."/>
            <person name="Kuo A."/>
            <person name="Riley R."/>
            <person name="Clum A."/>
            <person name="Nolan M."/>
            <person name="Lipzen A."/>
            <person name="Salamov A."/>
            <person name="Henrissat B."/>
            <person name="Wiebenga A."/>
            <person name="De Vries R.P."/>
            <person name="Grigoriev I.V."/>
            <person name="Mortensen U.H."/>
            <person name="Andersen M.R."/>
            <person name="Baker S.E."/>
        </authorList>
    </citation>
    <scope>NUCLEOTIDE SEQUENCE [LARGE SCALE GENOMIC DNA]</scope>
    <source>
        <strain evidence="2 3">IBT 23096</strain>
    </source>
</reference>
<dbReference type="AlphaFoldDB" id="A0A2I2G010"/>
<sequence>MLQPSRAGFGGKRKGNIPRWITQPTNILETLRTSKSSQGKGGPRSDDPRIHR</sequence>
<accession>A0A2I2G010</accession>
<dbReference type="GeneID" id="36550791"/>
<organism evidence="2 3">
    <name type="scientific">Aspergillus steynii IBT 23096</name>
    <dbReference type="NCBI Taxonomy" id="1392250"/>
    <lineage>
        <taxon>Eukaryota</taxon>
        <taxon>Fungi</taxon>
        <taxon>Dikarya</taxon>
        <taxon>Ascomycota</taxon>
        <taxon>Pezizomycotina</taxon>
        <taxon>Eurotiomycetes</taxon>
        <taxon>Eurotiomycetidae</taxon>
        <taxon>Eurotiales</taxon>
        <taxon>Aspergillaceae</taxon>
        <taxon>Aspergillus</taxon>
        <taxon>Aspergillus subgen. Circumdati</taxon>
    </lineage>
</organism>
<dbReference type="VEuPathDB" id="FungiDB:P170DRAFT_262678"/>
<dbReference type="Proteomes" id="UP000234275">
    <property type="component" value="Unassembled WGS sequence"/>
</dbReference>
<feature type="compositionally biased region" description="Basic and acidic residues" evidence="1">
    <location>
        <begin position="43"/>
        <end position="52"/>
    </location>
</feature>
<evidence type="ECO:0000313" key="3">
    <source>
        <dbReference type="Proteomes" id="UP000234275"/>
    </source>
</evidence>
<gene>
    <name evidence="2" type="ORF">P170DRAFT_262678</name>
</gene>
<protein>
    <submittedName>
        <fullName evidence="2">Uncharacterized protein</fullName>
    </submittedName>
</protein>
<name>A0A2I2G010_9EURO</name>
<dbReference type="EMBL" id="MSFO01000007">
    <property type="protein sequence ID" value="PLB46204.1"/>
    <property type="molecule type" value="Genomic_DNA"/>
</dbReference>
<feature type="compositionally biased region" description="Polar residues" evidence="1">
    <location>
        <begin position="22"/>
        <end position="38"/>
    </location>
</feature>
<keyword evidence="3" id="KW-1185">Reference proteome</keyword>
<feature type="region of interest" description="Disordered" evidence="1">
    <location>
        <begin position="1"/>
        <end position="52"/>
    </location>
</feature>
<comment type="caution">
    <text evidence="2">The sequence shown here is derived from an EMBL/GenBank/DDBJ whole genome shotgun (WGS) entry which is preliminary data.</text>
</comment>
<dbReference type="RefSeq" id="XP_024701506.1">
    <property type="nucleotide sequence ID" value="XM_024843092.1"/>
</dbReference>
<proteinExistence type="predicted"/>
<evidence type="ECO:0000256" key="1">
    <source>
        <dbReference type="SAM" id="MobiDB-lite"/>
    </source>
</evidence>